<evidence type="ECO:0000256" key="1">
    <source>
        <dbReference type="SAM" id="MobiDB-lite"/>
    </source>
</evidence>
<accession>A0A061SFK1</accession>
<feature type="region of interest" description="Disordered" evidence="1">
    <location>
        <begin position="1"/>
        <end position="63"/>
    </location>
</feature>
<dbReference type="AlphaFoldDB" id="A0A061SFK1"/>
<reference evidence="2" key="1">
    <citation type="submission" date="2014-05" db="EMBL/GenBank/DDBJ databases">
        <title>The transcriptome of the halophilic microalga Tetraselmis sp. GSL018 isolated from the Great Salt Lake, Utah.</title>
        <authorList>
            <person name="Jinkerson R.E."/>
            <person name="D'Adamo S."/>
            <person name="Posewitz M.C."/>
        </authorList>
    </citation>
    <scope>NUCLEOTIDE SEQUENCE</scope>
    <source>
        <strain evidence="2">GSL018</strain>
    </source>
</reference>
<sequence length="63" mass="6676">SHCRKGCLQQTRRGPKDQSQREGGGAPEGDGKQRVFKDGNAECSGESGGEVRKQLPALELPGP</sequence>
<gene>
    <name evidence="2" type="ORF">TSPGSL018_2105</name>
</gene>
<protein>
    <submittedName>
        <fullName evidence="2">Uncharacterized protein</fullName>
    </submittedName>
</protein>
<feature type="non-terminal residue" evidence="2">
    <location>
        <position position="1"/>
    </location>
</feature>
<proteinExistence type="predicted"/>
<evidence type="ECO:0000313" key="2">
    <source>
        <dbReference type="EMBL" id="JAC83957.1"/>
    </source>
</evidence>
<name>A0A061SFK1_9CHLO</name>
<organism evidence="2">
    <name type="scientific">Tetraselmis sp. GSL018</name>
    <dbReference type="NCBI Taxonomy" id="582737"/>
    <lineage>
        <taxon>Eukaryota</taxon>
        <taxon>Viridiplantae</taxon>
        <taxon>Chlorophyta</taxon>
        <taxon>core chlorophytes</taxon>
        <taxon>Chlorodendrophyceae</taxon>
        <taxon>Chlorodendrales</taxon>
        <taxon>Chlorodendraceae</taxon>
        <taxon>Tetraselmis</taxon>
    </lineage>
</organism>
<dbReference type="EMBL" id="GBEZ01000977">
    <property type="protein sequence ID" value="JAC83957.1"/>
    <property type="molecule type" value="Transcribed_RNA"/>
</dbReference>
<feature type="compositionally biased region" description="Basic and acidic residues" evidence="1">
    <location>
        <begin position="29"/>
        <end position="40"/>
    </location>
</feature>